<comment type="caution">
    <text evidence="1">The sequence shown here is derived from an EMBL/GenBank/DDBJ whole genome shotgun (WGS) entry which is preliminary data.</text>
</comment>
<keyword evidence="2" id="KW-1185">Reference proteome</keyword>
<dbReference type="RefSeq" id="WP_377284752.1">
    <property type="nucleotide sequence ID" value="NZ_JBHSBM010000004.1"/>
</dbReference>
<evidence type="ECO:0000313" key="2">
    <source>
        <dbReference type="Proteomes" id="UP001595850"/>
    </source>
</evidence>
<evidence type="ECO:0008006" key="3">
    <source>
        <dbReference type="Google" id="ProtNLM"/>
    </source>
</evidence>
<dbReference type="EMBL" id="JBHSBM010000004">
    <property type="protein sequence ID" value="MFC4056794.1"/>
    <property type="molecule type" value="Genomic_DNA"/>
</dbReference>
<proteinExistence type="predicted"/>
<accession>A0ABV8HY52</accession>
<reference evidence="2" key="1">
    <citation type="journal article" date="2019" name="Int. J. Syst. Evol. Microbiol.">
        <title>The Global Catalogue of Microorganisms (GCM) 10K type strain sequencing project: providing services to taxonomists for standard genome sequencing and annotation.</title>
        <authorList>
            <consortium name="The Broad Institute Genomics Platform"/>
            <consortium name="The Broad Institute Genome Sequencing Center for Infectious Disease"/>
            <person name="Wu L."/>
            <person name="Ma J."/>
        </authorList>
    </citation>
    <scope>NUCLEOTIDE SEQUENCE [LARGE SCALE GENOMIC DNA]</scope>
    <source>
        <strain evidence="2">TBRC 4489</strain>
    </source>
</reference>
<sequence>MSNGTDAPVWRLRHRGEPAGEIRVDDLDFPWMYGRFTPLPGFAAVAPLFAEDLALVEADDDFDGDAWEAVHERLDEHLTLVSPSGEPVAAFILHVDGERAWFRYIG</sequence>
<protein>
    <recommendedName>
        <fullName evidence="3">GNAT family N-acetyltransferase</fullName>
    </recommendedName>
</protein>
<dbReference type="Proteomes" id="UP001595850">
    <property type="component" value="Unassembled WGS sequence"/>
</dbReference>
<gene>
    <name evidence="1" type="ORF">ACFOWE_00660</name>
</gene>
<name>A0ABV8HY52_9ACTN</name>
<evidence type="ECO:0000313" key="1">
    <source>
        <dbReference type="EMBL" id="MFC4056794.1"/>
    </source>
</evidence>
<organism evidence="1 2">
    <name type="scientific">Planomonospora corallina</name>
    <dbReference type="NCBI Taxonomy" id="1806052"/>
    <lineage>
        <taxon>Bacteria</taxon>
        <taxon>Bacillati</taxon>
        <taxon>Actinomycetota</taxon>
        <taxon>Actinomycetes</taxon>
        <taxon>Streptosporangiales</taxon>
        <taxon>Streptosporangiaceae</taxon>
        <taxon>Planomonospora</taxon>
    </lineage>
</organism>